<keyword evidence="6" id="KW-1185">Reference proteome</keyword>
<comment type="similarity">
    <text evidence="1">Belongs to the ETF alpha-subunit/FixB family.</text>
</comment>
<dbReference type="InterPro" id="IPR001308">
    <property type="entry name" value="ETF_a/FixB"/>
</dbReference>
<evidence type="ECO:0000259" key="4">
    <source>
        <dbReference type="Pfam" id="PF01012"/>
    </source>
</evidence>
<dbReference type="Gene3D" id="3.40.50.1220">
    <property type="entry name" value="TPP-binding domain"/>
    <property type="match status" value="1"/>
</dbReference>
<dbReference type="InterPro" id="IPR029035">
    <property type="entry name" value="DHS-like_NAD/FAD-binding_dom"/>
</dbReference>
<evidence type="ECO:0000313" key="5">
    <source>
        <dbReference type="EMBL" id="SIS55967.1"/>
    </source>
</evidence>
<dbReference type="AlphaFoldDB" id="A0A1N7K340"/>
<sequence>MSDDHYSEILRRDPRAERIARNRLHALHVAVSVGGQATEVRGPSGLLRKNPHTVGFTGPNGIKRIDRLKGNAVAIKNGRRNAPGSQEALLPLHVIAEPAFTIVVVPDMVGGRLTAHDKDVLGQAHKLARAIEADSNETGVVMVVAFGVCKEENFDKAGVDRLLLLDSAEYEGYCPEQQIAALAQVEVRFKPKYWLFPDSVHGGTDLGSRLAARLGERPVAQAWQVDTKISICRGAGGSVDITRATPRLLMLAEECANPIDESRHEVLPVAWESIPVVSPQLLDKGQVAVDPNAIPLAEAEFILSAGNGINNWDQFHTIAAALGATEGASRVAVDDGYMPRFRQVGASGTWVTARVYLAVGISGAIQHMQGIGQCDKVVTINTDAGCDMVKRADLSVIGDSETVLGELLSLIEMFRQQPHQSQNSVSNSVKNAVENGAKEGAENAA</sequence>
<dbReference type="GO" id="GO:0009055">
    <property type="term" value="F:electron transfer activity"/>
    <property type="evidence" value="ECO:0007669"/>
    <property type="project" value="InterPro"/>
</dbReference>
<dbReference type="Pfam" id="PF01012">
    <property type="entry name" value="ETF"/>
    <property type="match status" value="1"/>
</dbReference>
<keyword evidence="2" id="KW-0813">Transport</keyword>
<evidence type="ECO:0000256" key="1">
    <source>
        <dbReference type="ARBA" id="ARBA00005817"/>
    </source>
</evidence>
<evidence type="ECO:0000259" key="3">
    <source>
        <dbReference type="Pfam" id="PF00766"/>
    </source>
</evidence>
<evidence type="ECO:0000313" key="6">
    <source>
        <dbReference type="Proteomes" id="UP000185999"/>
    </source>
</evidence>
<feature type="domain" description="Electron transfer flavoprotein alpha subunit C-terminal" evidence="3">
    <location>
        <begin position="296"/>
        <end position="371"/>
    </location>
</feature>
<feature type="domain" description="Electron transfer flavoprotein alpha/beta-subunit N-terminal" evidence="4">
    <location>
        <begin position="103"/>
        <end position="228"/>
    </location>
</feature>
<dbReference type="InterPro" id="IPR014731">
    <property type="entry name" value="ETF_asu_C"/>
</dbReference>
<dbReference type="OrthoDB" id="8584059at2"/>
<evidence type="ECO:0000256" key="2">
    <source>
        <dbReference type="ARBA" id="ARBA00022982"/>
    </source>
</evidence>
<dbReference type="RefSeq" id="WP_054339997.1">
    <property type="nucleotide sequence ID" value="NZ_FTOE01000002.1"/>
</dbReference>
<accession>A0A1N7K340</accession>
<protein>
    <submittedName>
        <fullName evidence="5">Electron transfer flavoprotein alpha subunit apoprotein</fullName>
    </submittedName>
</protein>
<keyword evidence="2" id="KW-0249">Electron transport</keyword>
<dbReference type="STRING" id="619304.SAMN05421760_102164"/>
<dbReference type="PANTHER" id="PTHR43153:SF1">
    <property type="entry name" value="ELECTRON TRANSFER FLAVOPROTEIN SUBUNIT ALPHA, MITOCHONDRIAL"/>
    <property type="match status" value="1"/>
</dbReference>
<dbReference type="GO" id="GO:0050660">
    <property type="term" value="F:flavin adenine dinucleotide binding"/>
    <property type="evidence" value="ECO:0007669"/>
    <property type="project" value="InterPro"/>
</dbReference>
<dbReference type="InterPro" id="IPR014729">
    <property type="entry name" value="Rossmann-like_a/b/a_fold"/>
</dbReference>
<proteinExistence type="inferred from homology"/>
<dbReference type="SUPFAM" id="SSF52467">
    <property type="entry name" value="DHS-like NAD/FAD-binding domain"/>
    <property type="match status" value="1"/>
</dbReference>
<organism evidence="5 6">
    <name type="scientific">Neptunomonas antarctica</name>
    <dbReference type="NCBI Taxonomy" id="619304"/>
    <lineage>
        <taxon>Bacteria</taxon>
        <taxon>Pseudomonadati</taxon>
        <taxon>Pseudomonadota</taxon>
        <taxon>Gammaproteobacteria</taxon>
        <taxon>Oceanospirillales</taxon>
        <taxon>Oceanospirillaceae</taxon>
        <taxon>Neptunomonas</taxon>
    </lineage>
</organism>
<dbReference type="Proteomes" id="UP000185999">
    <property type="component" value="Unassembled WGS sequence"/>
</dbReference>
<dbReference type="InterPro" id="IPR014730">
    <property type="entry name" value="ETF_a/b_N"/>
</dbReference>
<dbReference type="EMBL" id="FTOE01000002">
    <property type="protein sequence ID" value="SIS55967.1"/>
    <property type="molecule type" value="Genomic_DNA"/>
</dbReference>
<dbReference type="GO" id="GO:0033539">
    <property type="term" value="P:fatty acid beta-oxidation using acyl-CoA dehydrogenase"/>
    <property type="evidence" value="ECO:0007669"/>
    <property type="project" value="TreeGrafter"/>
</dbReference>
<dbReference type="SUPFAM" id="SSF52402">
    <property type="entry name" value="Adenine nucleotide alpha hydrolases-like"/>
    <property type="match status" value="1"/>
</dbReference>
<dbReference type="PANTHER" id="PTHR43153">
    <property type="entry name" value="ELECTRON TRANSFER FLAVOPROTEIN ALPHA"/>
    <property type="match status" value="1"/>
</dbReference>
<name>A0A1N7K340_9GAMM</name>
<dbReference type="Pfam" id="PF00766">
    <property type="entry name" value="ETF_alpha"/>
    <property type="match status" value="1"/>
</dbReference>
<dbReference type="Gene3D" id="3.40.50.620">
    <property type="entry name" value="HUPs"/>
    <property type="match status" value="1"/>
</dbReference>
<gene>
    <name evidence="5" type="ORF">SAMN05421760_102164</name>
</gene>
<reference evidence="6" key="1">
    <citation type="submission" date="2017-01" db="EMBL/GenBank/DDBJ databases">
        <authorList>
            <person name="Varghese N."/>
            <person name="Submissions S."/>
        </authorList>
    </citation>
    <scope>NUCLEOTIDE SEQUENCE [LARGE SCALE GENOMIC DNA]</scope>
    <source>
        <strain evidence="6">DSM 22306</strain>
    </source>
</reference>